<evidence type="ECO:0000313" key="4">
    <source>
        <dbReference type="EnsemblMetazoa" id="CapteP197787"/>
    </source>
</evidence>
<evidence type="ECO:0000256" key="1">
    <source>
        <dbReference type="ARBA" id="ARBA00022441"/>
    </source>
</evidence>
<evidence type="ECO:0000313" key="5">
    <source>
        <dbReference type="Proteomes" id="UP000014760"/>
    </source>
</evidence>
<dbReference type="SUPFAM" id="SSF117281">
    <property type="entry name" value="Kelch motif"/>
    <property type="match status" value="1"/>
</dbReference>
<accession>R7TJW6</accession>
<dbReference type="InterPro" id="IPR015915">
    <property type="entry name" value="Kelch-typ_b-propeller"/>
</dbReference>
<dbReference type="HOGENOM" id="CLU_1138951_0_0_1"/>
<proteinExistence type="predicted"/>
<evidence type="ECO:0000313" key="3">
    <source>
        <dbReference type="EMBL" id="ELT94014.1"/>
    </source>
</evidence>
<keyword evidence="1" id="KW-0880">Kelch repeat</keyword>
<dbReference type="Proteomes" id="UP000014760">
    <property type="component" value="Unassembled WGS sequence"/>
</dbReference>
<reference evidence="3 5" key="2">
    <citation type="journal article" date="2013" name="Nature">
        <title>Insights into bilaterian evolution from three spiralian genomes.</title>
        <authorList>
            <person name="Simakov O."/>
            <person name="Marletaz F."/>
            <person name="Cho S.J."/>
            <person name="Edsinger-Gonzales E."/>
            <person name="Havlak P."/>
            <person name="Hellsten U."/>
            <person name="Kuo D.H."/>
            <person name="Larsson T."/>
            <person name="Lv J."/>
            <person name="Arendt D."/>
            <person name="Savage R."/>
            <person name="Osoegawa K."/>
            <person name="de Jong P."/>
            <person name="Grimwood J."/>
            <person name="Chapman J.A."/>
            <person name="Shapiro H."/>
            <person name="Aerts A."/>
            <person name="Otillar R.P."/>
            <person name="Terry A.Y."/>
            <person name="Boore J.L."/>
            <person name="Grigoriev I.V."/>
            <person name="Lindberg D.R."/>
            <person name="Seaver E.C."/>
            <person name="Weisblat D.A."/>
            <person name="Putnam N.H."/>
            <person name="Rokhsar D.S."/>
        </authorList>
    </citation>
    <scope>NUCLEOTIDE SEQUENCE</scope>
    <source>
        <strain evidence="3 5">I ESC-2004</strain>
    </source>
</reference>
<dbReference type="Gene3D" id="2.120.10.80">
    <property type="entry name" value="Kelch-type beta propeller"/>
    <property type="match status" value="1"/>
</dbReference>
<dbReference type="OrthoDB" id="6228946at2759"/>
<protein>
    <submittedName>
        <fullName evidence="3 4">Uncharacterized protein</fullName>
    </submittedName>
</protein>
<dbReference type="AlphaFoldDB" id="R7TJW6"/>
<gene>
    <name evidence="3" type="ORF">CAPTEDRAFT_197787</name>
</gene>
<dbReference type="EMBL" id="AMQN01002559">
    <property type="status" value="NOT_ANNOTATED_CDS"/>
    <property type="molecule type" value="Genomic_DNA"/>
</dbReference>
<reference evidence="4" key="3">
    <citation type="submission" date="2015-06" db="UniProtKB">
        <authorList>
            <consortium name="EnsemblMetazoa"/>
        </authorList>
    </citation>
    <scope>IDENTIFICATION</scope>
</reference>
<sequence>MVGPEGVKVFCVFCAENRINELKSGRRGSRKGRSFAETVQKSLEMEMAGAKKRLERESEAVKEEVEKVKEVVRVGVKRTWIEAVRKKRVMVFGLMRKEGKTDEDRIGEGLQVLKKSPKEKRANSLPWKPVDQESALAFIDGKNFAFGGYPASKSVKSINLKESNSEWKNEGDMLHALERPLVVQFANKVYAFGGSDEEVTQEFDPALNEWRMRRQMPGRCYYGAVVALGDKIHVQKISPEVIRS</sequence>
<feature type="coiled-coil region" evidence="2">
    <location>
        <begin position="40"/>
        <end position="71"/>
    </location>
</feature>
<keyword evidence="2" id="KW-0175">Coiled coil</keyword>
<dbReference type="EnsemblMetazoa" id="CapteT197787">
    <property type="protein sequence ID" value="CapteP197787"/>
    <property type="gene ID" value="CapteG197787"/>
</dbReference>
<name>R7TJW6_CAPTE</name>
<dbReference type="STRING" id="283909.R7TJW6"/>
<dbReference type="EMBL" id="KB309538">
    <property type="protein sequence ID" value="ELT94014.1"/>
    <property type="molecule type" value="Genomic_DNA"/>
</dbReference>
<organism evidence="3">
    <name type="scientific">Capitella teleta</name>
    <name type="common">Polychaete worm</name>
    <dbReference type="NCBI Taxonomy" id="283909"/>
    <lineage>
        <taxon>Eukaryota</taxon>
        <taxon>Metazoa</taxon>
        <taxon>Spiralia</taxon>
        <taxon>Lophotrochozoa</taxon>
        <taxon>Annelida</taxon>
        <taxon>Polychaeta</taxon>
        <taxon>Sedentaria</taxon>
        <taxon>Scolecida</taxon>
        <taxon>Capitellidae</taxon>
        <taxon>Capitella</taxon>
    </lineage>
</organism>
<dbReference type="InterPro" id="IPR006652">
    <property type="entry name" value="Kelch_1"/>
</dbReference>
<evidence type="ECO:0000256" key="2">
    <source>
        <dbReference type="SAM" id="Coils"/>
    </source>
</evidence>
<keyword evidence="5" id="KW-1185">Reference proteome</keyword>
<dbReference type="SMART" id="SM00612">
    <property type="entry name" value="Kelch"/>
    <property type="match status" value="1"/>
</dbReference>
<reference evidence="5" key="1">
    <citation type="submission" date="2012-12" db="EMBL/GenBank/DDBJ databases">
        <authorList>
            <person name="Hellsten U."/>
            <person name="Grimwood J."/>
            <person name="Chapman J.A."/>
            <person name="Shapiro H."/>
            <person name="Aerts A."/>
            <person name="Otillar R.P."/>
            <person name="Terry A.Y."/>
            <person name="Boore J.L."/>
            <person name="Simakov O."/>
            <person name="Marletaz F."/>
            <person name="Cho S.-J."/>
            <person name="Edsinger-Gonzales E."/>
            <person name="Havlak P."/>
            <person name="Kuo D.-H."/>
            <person name="Larsson T."/>
            <person name="Lv J."/>
            <person name="Arendt D."/>
            <person name="Savage R."/>
            <person name="Osoegawa K."/>
            <person name="de Jong P."/>
            <person name="Lindberg D.R."/>
            <person name="Seaver E.C."/>
            <person name="Weisblat D.A."/>
            <person name="Putnam N.H."/>
            <person name="Grigoriev I.V."/>
            <person name="Rokhsar D.S."/>
        </authorList>
    </citation>
    <scope>NUCLEOTIDE SEQUENCE</scope>
    <source>
        <strain evidence="5">I ESC-2004</strain>
    </source>
</reference>